<dbReference type="SMART" id="SM00065">
    <property type="entry name" value="GAF"/>
    <property type="match status" value="1"/>
</dbReference>
<dbReference type="PROSITE" id="PS51832">
    <property type="entry name" value="HD_GYP"/>
    <property type="match status" value="1"/>
</dbReference>
<dbReference type="InterPro" id="IPR029016">
    <property type="entry name" value="GAF-like_dom_sf"/>
</dbReference>
<dbReference type="CDD" id="cd00077">
    <property type="entry name" value="HDc"/>
    <property type="match status" value="1"/>
</dbReference>
<proteinExistence type="predicted"/>
<dbReference type="AlphaFoldDB" id="A0AAE0T796"/>
<dbReference type="PANTHER" id="PTHR43155:SF2">
    <property type="entry name" value="CYCLIC DI-GMP PHOSPHODIESTERASE PA4108"/>
    <property type="match status" value="1"/>
</dbReference>
<dbReference type="Pfam" id="PF01590">
    <property type="entry name" value="GAF"/>
    <property type="match status" value="1"/>
</dbReference>
<accession>A0AAE0T796</accession>
<dbReference type="InterPro" id="IPR003607">
    <property type="entry name" value="HD/PDEase_dom"/>
</dbReference>
<dbReference type="SUPFAM" id="SSF55781">
    <property type="entry name" value="GAF domain-like"/>
    <property type="match status" value="1"/>
</dbReference>
<organism evidence="2 3">
    <name type="scientific">Potamilus streckersoni</name>
    <dbReference type="NCBI Taxonomy" id="2493646"/>
    <lineage>
        <taxon>Eukaryota</taxon>
        <taxon>Metazoa</taxon>
        <taxon>Spiralia</taxon>
        <taxon>Lophotrochozoa</taxon>
        <taxon>Mollusca</taxon>
        <taxon>Bivalvia</taxon>
        <taxon>Autobranchia</taxon>
        <taxon>Heteroconchia</taxon>
        <taxon>Palaeoheterodonta</taxon>
        <taxon>Unionida</taxon>
        <taxon>Unionoidea</taxon>
        <taxon>Unionidae</taxon>
        <taxon>Ambleminae</taxon>
        <taxon>Lampsilini</taxon>
        <taxon>Potamilus</taxon>
    </lineage>
</organism>
<evidence type="ECO:0000259" key="1">
    <source>
        <dbReference type="PROSITE" id="PS51832"/>
    </source>
</evidence>
<reference evidence="2" key="2">
    <citation type="journal article" date="2021" name="Genome Biol. Evol.">
        <title>Developing a high-quality reference genome for a parasitic bivalve with doubly uniparental inheritance (Bivalvia: Unionida).</title>
        <authorList>
            <person name="Smith C.H."/>
        </authorList>
    </citation>
    <scope>NUCLEOTIDE SEQUENCE</scope>
    <source>
        <strain evidence="2">CHS0354</strain>
        <tissue evidence="2">Mantle</tissue>
    </source>
</reference>
<reference evidence="2" key="3">
    <citation type="submission" date="2023-05" db="EMBL/GenBank/DDBJ databases">
        <authorList>
            <person name="Smith C.H."/>
        </authorList>
    </citation>
    <scope>NUCLEOTIDE SEQUENCE</scope>
    <source>
        <strain evidence="2">CHS0354</strain>
        <tissue evidence="2">Mantle</tissue>
    </source>
</reference>
<protein>
    <recommendedName>
        <fullName evidence="1">HD-GYP domain-containing protein</fullName>
    </recommendedName>
</protein>
<dbReference type="SMART" id="SM00471">
    <property type="entry name" value="HDc"/>
    <property type="match status" value="1"/>
</dbReference>
<dbReference type="EMBL" id="JAEAOA010000085">
    <property type="protein sequence ID" value="KAK3604758.1"/>
    <property type="molecule type" value="Genomic_DNA"/>
</dbReference>
<evidence type="ECO:0000313" key="2">
    <source>
        <dbReference type="EMBL" id="KAK3604758.1"/>
    </source>
</evidence>
<dbReference type="Gene3D" id="3.30.450.40">
    <property type="match status" value="1"/>
</dbReference>
<dbReference type="InterPro" id="IPR037522">
    <property type="entry name" value="HD_GYP_dom"/>
</dbReference>
<name>A0AAE0T796_9BIVA</name>
<feature type="domain" description="HD-GYP" evidence="1">
    <location>
        <begin position="435"/>
        <end position="637"/>
    </location>
</feature>
<evidence type="ECO:0000313" key="3">
    <source>
        <dbReference type="Proteomes" id="UP001195483"/>
    </source>
</evidence>
<dbReference type="PANTHER" id="PTHR43155">
    <property type="entry name" value="CYCLIC DI-GMP PHOSPHODIESTERASE PA4108-RELATED"/>
    <property type="match status" value="1"/>
</dbReference>
<reference evidence="2" key="1">
    <citation type="journal article" date="2021" name="Genome Biol. Evol.">
        <title>A High-Quality Reference Genome for a Parasitic Bivalve with Doubly Uniparental Inheritance (Bivalvia: Unionida).</title>
        <authorList>
            <person name="Smith C.H."/>
        </authorList>
    </citation>
    <scope>NUCLEOTIDE SEQUENCE</scope>
    <source>
        <strain evidence="2">CHS0354</strain>
    </source>
</reference>
<sequence length="660" mass="75359">MLLSNTTTFFKIKQLKQNPTANDFPAFLGNSENKLGAVLILRIDRIKPFYKKYDLFSTCAIPVIAIIPQKRTSNNPKLLTTLKNLKKNNLVFFSNPSEIALSSVLQTLYLYFLKNDTQKYALQVEKDNYELLHKIAINLTSERNIQKLLHLILINSIKITHADAGSIYTVSSSNDKILSERHKLENKLLHFKHTYNFSRNFPFKEFTLPLNTNSLVGYACLNQTFINIPDAYALPKSSPYTFNSSFDHQINYKTKSILTVPMLNRRGEPIGAVQLINKKKQPDAILNSESDFLNFVISFSNQDEQLMLSLASLAAIAYENQIFFEDQSNLLDSLAEVLAHAIDMKSPYTGKHCARVPIITKMIAEAACNSNEPPFKNFSLNDEQWRELHLAAWLHDAGKIVTPVHIMDKPTKLHKLFDVIDHIKLRIEILKRDILDSHKPTLSEDEKKLKLNQTQDDLEFLQKVNLGSETLSNAAIQRVQSIAQKTYLVNQQPLPLLSNDEVMNLSIQKGTLNETERQIINNHISVTIQMLDRLPFPSNLARVPEFAGAHHEKMDGTGYPNNLTHNQLSIPAKIMIIADIFEALSSADRPYKQPHSLSKIMSIMGKMKRNNHFDPDLFNLFIKEKIYLKYATLYLQPNLIDSVDEQALIDIVPKYIEQQN</sequence>
<dbReference type="SUPFAM" id="SSF109604">
    <property type="entry name" value="HD-domain/PDEase-like"/>
    <property type="match status" value="2"/>
</dbReference>
<dbReference type="Proteomes" id="UP001195483">
    <property type="component" value="Unassembled WGS sequence"/>
</dbReference>
<dbReference type="InterPro" id="IPR003018">
    <property type="entry name" value="GAF"/>
</dbReference>
<keyword evidence="3" id="KW-1185">Reference proteome</keyword>
<gene>
    <name evidence="2" type="ORF">CHS0354_000416</name>
</gene>
<dbReference type="Gene3D" id="1.10.3210.10">
    <property type="entry name" value="Hypothetical protein af1432"/>
    <property type="match status" value="2"/>
</dbReference>
<dbReference type="Pfam" id="PF13487">
    <property type="entry name" value="HD_5"/>
    <property type="match status" value="1"/>
</dbReference>
<comment type="caution">
    <text evidence="2">The sequence shown here is derived from an EMBL/GenBank/DDBJ whole genome shotgun (WGS) entry which is preliminary data.</text>
</comment>